<dbReference type="Pfam" id="PF08240">
    <property type="entry name" value="ADH_N"/>
    <property type="match status" value="1"/>
</dbReference>
<dbReference type="PANTHER" id="PTHR43677">
    <property type="entry name" value="SHORT-CHAIN DEHYDROGENASE/REDUCTASE"/>
    <property type="match status" value="1"/>
</dbReference>
<reference evidence="2 3" key="1">
    <citation type="submission" date="2023-12" db="EMBL/GenBank/DDBJ databases">
        <title>30 novel species of actinomycetes from the DSMZ collection.</title>
        <authorList>
            <person name="Nouioui I."/>
        </authorList>
    </citation>
    <scope>NUCLEOTIDE SEQUENCE [LARGE SCALE GENOMIC DNA]</scope>
    <source>
        <strain evidence="2 3">DSM 41528</strain>
    </source>
</reference>
<dbReference type="PANTHER" id="PTHR43677:SF4">
    <property type="entry name" value="QUINONE OXIDOREDUCTASE-LIKE PROTEIN 2"/>
    <property type="match status" value="1"/>
</dbReference>
<keyword evidence="3" id="KW-1185">Reference proteome</keyword>
<dbReference type="InterPro" id="IPR013149">
    <property type="entry name" value="ADH-like_C"/>
</dbReference>
<dbReference type="InterPro" id="IPR036291">
    <property type="entry name" value="NAD(P)-bd_dom_sf"/>
</dbReference>
<dbReference type="RefSeq" id="WP_330820941.1">
    <property type="nucleotide sequence ID" value="NZ_JAZBJP010000002.1"/>
</dbReference>
<feature type="domain" description="Enoyl reductase (ER)" evidence="1">
    <location>
        <begin position="1"/>
        <end position="356"/>
    </location>
</feature>
<dbReference type="SMART" id="SM00829">
    <property type="entry name" value="PKS_ER"/>
    <property type="match status" value="1"/>
</dbReference>
<comment type="caution">
    <text evidence="2">The sequence shown here is derived from an EMBL/GenBank/DDBJ whole genome shotgun (WGS) entry which is preliminary data.</text>
</comment>
<dbReference type="Gene3D" id="3.40.50.720">
    <property type="entry name" value="NAD(P)-binding Rossmann-like Domain"/>
    <property type="match status" value="1"/>
</dbReference>
<dbReference type="InterPro" id="IPR020843">
    <property type="entry name" value="ER"/>
</dbReference>
<protein>
    <submittedName>
        <fullName evidence="2">Zinc-binding alcohol dehydrogenase family protein</fullName>
    </submittedName>
</protein>
<organism evidence="2 3">
    <name type="scientific">Streptomyces bugieae</name>
    <dbReference type="NCBI Taxonomy" id="3098223"/>
    <lineage>
        <taxon>Bacteria</taxon>
        <taxon>Bacillati</taxon>
        <taxon>Actinomycetota</taxon>
        <taxon>Actinomycetes</taxon>
        <taxon>Kitasatosporales</taxon>
        <taxon>Streptomycetaceae</taxon>
        <taxon>Streptomyces</taxon>
    </lineage>
</organism>
<dbReference type="SUPFAM" id="SSF50129">
    <property type="entry name" value="GroES-like"/>
    <property type="match status" value="1"/>
</dbReference>
<evidence type="ECO:0000313" key="3">
    <source>
        <dbReference type="Proteomes" id="UP001307760"/>
    </source>
</evidence>
<accession>A0ABU7NKZ2</accession>
<dbReference type="CDD" id="cd05188">
    <property type="entry name" value="MDR"/>
    <property type="match status" value="1"/>
</dbReference>
<name>A0ABU7NKZ2_9ACTN</name>
<dbReference type="InterPro" id="IPR013154">
    <property type="entry name" value="ADH-like_N"/>
</dbReference>
<dbReference type="Gene3D" id="3.90.180.10">
    <property type="entry name" value="Medium-chain alcohol dehydrogenases, catalytic domain"/>
    <property type="match status" value="1"/>
</dbReference>
<dbReference type="Pfam" id="PF00107">
    <property type="entry name" value="ADH_zinc_N"/>
    <property type="match status" value="1"/>
</dbReference>
<dbReference type="Proteomes" id="UP001307760">
    <property type="component" value="Unassembled WGS sequence"/>
</dbReference>
<dbReference type="EMBL" id="JAZBJP010000002">
    <property type="protein sequence ID" value="MEE4419107.1"/>
    <property type="molecule type" value="Genomic_DNA"/>
</dbReference>
<sequence>MTIETVPDPVVGTGEVVVDVVAAGVLPYAAEVFRGERRYLLTLPVIPGSGAVGRVRAVGPDSTRLRVGDWVLCDPTIRARDDALTPDITLQGLSARGEGGLRLQQHFGQGSFAEQLLVPTENVFPLGATGTTDATGTTGASDVIDAIDAADAGRWCALPVLLVPYGGLLAAGLQAGQTVLISGATGNFGSAAVAVALAMGAGCVVAPGRNEKMLGELERRFGSRIRTVRLSGDEAADRERMRAAAPAPIDVVLDLLPPSAAMTAVRAAVMTVREHGTVMLMGGVGMLGGDDLALPYPWLMRNNITVRGQWLCPRHANPQLIRLANSGQLDLRQFDVTAFDLADANTALRHAAAEGGRFSLTVIRPVREG</sequence>
<evidence type="ECO:0000259" key="1">
    <source>
        <dbReference type="SMART" id="SM00829"/>
    </source>
</evidence>
<proteinExistence type="predicted"/>
<gene>
    <name evidence="2" type="ORF">V2J85_07045</name>
</gene>
<dbReference type="InterPro" id="IPR051397">
    <property type="entry name" value="Zn-ADH-like_protein"/>
</dbReference>
<dbReference type="InterPro" id="IPR011032">
    <property type="entry name" value="GroES-like_sf"/>
</dbReference>
<evidence type="ECO:0000313" key="2">
    <source>
        <dbReference type="EMBL" id="MEE4419107.1"/>
    </source>
</evidence>
<dbReference type="SUPFAM" id="SSF51735">
    <property type="entry name" value="NAD(P)-binding Rossmann-fold domains"/>
    <property type="match status" value="1"/>
</dbReference>